<dbReference type="Proteomes" id="UP001055879">
    <property type="component" value="Linkage Group LG09"/>
</dbReference>
<reference evidence="1 2" key="2">
    <citation type="journal article" date="2022" name="Mol. Ecol. Resour.">
        <title>The genomes of chicory, endive, great burdock and yacon provide insights into Asteraceae paleo-polyploidization history and plant inulin production.</title>
        <authorList>
            <person name="Fan W."/>
            <person name="Wang S."/>
            <person name="Wang H."/>
            <person name="Wang A."/>
            <person name="Jiang F."/>
            <person name="Liu H."/>
            <person name="Zhao H."/>
            <person name="Xu D."/>
            <person name="Zhang Y."/>
        </authorList>
    </citation>
    <scope>NUCLEOTIDE SEQUENCE [LARGE SCALE GENOMIC DNA]</scope>
    <source>
        <strain evidence="2">cv. Niubang</strain>
    </source>
</reference>
<sequence>MDLLNDPPSPFLEFFDCKFPCLKTSMTWKFSMSPPLANYNSLYTILSGVSITLNKLLILEGMRDNIDFLSDQINQMIIIFIILLIVVGYASSSTMSSVTHRGEMNSPSITRRTASFPSI</sequence>
<proteinExistence type="predicted"/>
<dbReference type="EMBL" id="CM042055">
    <property type="protein sequence ID" value="KAI3702248.1"/>
    <property type="molecule type" value="Genomic_DNA"/>
</dbReference>
<keyword evidence="2" id="KW-1185">Reference proteome</keyword>
<gene>
    <name evidence="1" type="ORF">L6452_27978</name>
</gene>
<name>A0ACB8ZXG2_ARCLA</name>
<organism evidence="1 2">
    <name type="scientific">Arctium lappa</name>
    <name type="common">Greater burdock</name>
    <name type="synonym">Lappa major</name>
    <dbReference type="NCBI Taxonomy" id="4217"/>
    <lineage>
        <taxon>Eukaryota</taxon>
        <taxon>Viridiplantae</taxon>
        <taxon>Streptophyta</taxon>
        <taxon>Embryophyta</taxon>
        <taxon>Tracheophyta</taxon>
        <taxon>Spermatophyta</taxon>
        <taxon>Magnoliopsida</taxon>
        <taxon>eudicotyledons</taxon>
        <taxon>Gunneridae</taxon>
        <taxon>Pentapetalae</taxon>
        <taxon>asterids</taxon>
        <taxon>campanulids</taxon>
        <taxon>Asterales</taxon>
        <taxon>Asteraceae</taxon>
        <taxon>Carduoideae</taxon>
        <taxon>Cardueae</taxon>
        <taxon>Arctiinae</taxon>
        <taxon>Arctium</taxon>
    </lineage>
</organism>
<reference evidence="2" key="1">
    <citation type="journal article" date="2022" name="Mol. Ecol. Resour.">
        <title>The genomes of chicory, endive, great burdock and yacon provide insights into Asteraceae palaeo-polyploidization history and plant inulin production.</title>
        <authorList>
            <person name="Fan W."/>
            <person name="Wang S."/>
            <person name="Wang H."/>
            <person name="Wang A."/>
            <person name="Jiang F."/>
            <person name="Liu H."/>
            <person name="Zhao H."/>
            <person name="Xu D."/>
            <person name="Zhang Y."/>
        </authorList>
    </citation>
    <scope>NUCLEOTIDE SEQUENCE [LARGE SCALE GENOMIC DNA]</scope>
    <source>
        <strain evidence="2">cv. Niubang</strain>
    </source>
</reference>
<evidence type="ECO:0000313" key="2">
    <source>
        <dbReference type="Proteomes" id="UP001055879"/>
    </source>
</evidence>
<protein>
    <submittedName>
        <fullName evidence="1">Uncharacterized protein</fullName>
    </submittedName>
</protein>
<accession>A0ACB8ZXG2</accession>
<comment type="caution">
    <text evidence="1">The sequence shown here is derived from an EMBL/GenBank/DDBJ whole genome shotgun (WGS) entry which is preliminary data.</text>
</comment>
<evidence type="ECO:0000313" key="1">
    <source>
        <dbReference type="EMBL" id="KAI3702248.1"/>
    </source>
</evidence>